<dbReference type="EMBL" id="JAPQKP010000002">
    <property type="protein sequence ID" value="KAJ5206232.1"/>
    <property type="molecule type" value="Genomic_DNA"/>
</dbReference>
<feature type="non-terminal residue" evidence="1">
    <location>
        <position position="163"/>
    </location>
</feature>
<reference evidence="1" key="2">
    <citation type="journal article" date="2023" name="IMA Fungus">
        <title>Comparative genomic study of the Penicillium genus elucidates a diverse pangenome and 15 lateral gene transfer events.</title>
        <authorList>
            <person name="Petersen C."/>
            <person name="Sorensen T."/>
            <person name="Nielsen M.R."/>
            <person name="Sondergaard T.E."/>
            <person name="Sorensen J.L."/>
            <person name="Fitzpatrick D.A."/>
            <person name="Frisvad J.C."/>
            <person name="Nielsen K.L."/>
        </authorList>
    </citation>
    <scope>NUCLEOTIDE SEQUENCE</scope>
    <source>
        <strain evidence="1">IBT 16849</strain>
    </source>
</reference>
<gene>
    <name evidence="1" type="ORF">N7472_002680</name>
</gene>
<dbReference type="AlphaFoldDB" id="A0A9W9MRP3"/>
<reference evidence="1" key="1">
    <citation type="submission" date="2022-11" db="EMBL/GenBank/DDBJ databases">
        <authorList>
            <person name="Petersen C."/>
        </authorList>
    </citation>
    <scope>NUCLEOTIDE SEQUENCE</scope>
    <source>
        <strain evidence="1">IBT 16849</strain>
    </source>
</reference>
<protein>
    <submittedName>
        <fullName evidence="1">Uncharacterized protein</fullName>
    </submittedName>
</protein>
<accession>A0A9W9MRP3</accession>
<name>A0A9W9MRP3_9EURO</name>
<proteinExistence type="predicted"/>
<evidence type="ECO:0000313" key="1">
    <source>
        <dbReference type="EMBL" id="KAJ5206232.1"/>
    </source>
</evidence>
<comment type="caution">
    <text evidence="1">The sequence shown here is derived from an EMBL/GenBank/DDBJ whole genome shotgun (WGS) entry which is preliminary data.</text>
</comment>
<evidence type="ECO:0000313" key="2">
    <source>
        <dbReference type="Proteomes" id="UP001150879"/>
    </source>
</evidence>
<sequence length="163" mass="18189">APPNDSPFPVPQDKGCCGQHPAYVGSIDHADLTKSEIQRLGVSVGTFDPNNDDSLGRETQWLSSLFSRRRSNTPEAKVVQSSLNIPNLVRALQHRPDWDVTVATQEVLYFITAQFDFCCKSKTHLRNTFGWSDIESSLAAVWDCFSLWVETFEVLTSRAGELA</sequence>
<organism evidence="1 2">
    <name type="scientific">Penicillium cf. griseofulvum</name>
    <dbReference type="NCBI Taxonomy" id="2972120"/>
    <lineage>
        <taxon>Eukaryota</taxon>
        <taxon>Fungi</taxon>
        <taxon>Dikarya</taxon>
        <taxon>Ascomycota</taxon>
        <taxon>Pezizomycotina</taxon>
        <taxon>Eurotiomycetes</taxon>
        <taxon>Eurotiomycetidae</taxon>
        <taxon>Eurotiales</taxon>
        <taxon>Aspergillaceae</taxon>
        <taxon>Penicillium</taxon>
    </lineage>
</organism>
<dbReference type="OrthoDB" id="4359454at2759"/>
<keyword evidence="2" id="KW-1185">Reference proteome</keyword>
<dbReference type="Proteomes" id="UP001150879">
    <property type="component" value="Unassembled WGS sequence"/>
</dbReference>